<reference evidence="2 3" key="1">
    <citation type="submission" date="2017-10" db="EMBL/GenBank/DDBJ databases">
        <title>Comparative genomics in systemic dimorphic fungi from Ajellomycetaceae.</title>
        <authorList>
            <person name="Munoz J.F."/>
            <person name="Mcewen J.G."/>
            <person name="Clay O.K."/>
            <person name="Cuomo C.A."/>
        </authorList>
    </citation>
    <scope>NUCLEOTIDE SEQUENCE [LARGE SCALE GENOMIC DNA]</scope>
    <source>
        <strain evidence="2 3">UAMH7299</strain>
    </source>
</reference>
<evidence type="ECO:0000313" key="2">
    <source>
        <dbReference type="EMBL" id="PGH26895.1"/>
    </source>
</evidence>
<proteinExistence type="predicted"/>
<name>A0A2B7YZX4_POLH7</name>
<comment type="caution">
    <text evidence="2">The sequence shown here is derived from an EMBL/GenBank/DDBJ whole genome shotgun (WGS) entry which is preliminary data.</text>
</comment>
<feature type="region of interest" description="Disordered" evidence="1">
    <location>
        <begin position="255"/>
        <end position="291"/>
    </location>
</feature>
<feature type="region of interest" description="Disordered" evidence="1">
    <location>
        <begin position="308"/>
        <end position="388"/>
    </location>
</feature>
<protein>
    <submittedName>
        <fullName evidence="2">Uncharacterized protein</fullName>
    </submittedName>
</protein>
<gene>
    <name evidence="2" type="ORF">AJ80_01477</name>
</gene>
<sequence>MDADNQEADSLPCMRCAQLIVKGRYKHRCDRMPDKSKCSYCGTKRGGQCIEMPKRLIPYWKEWHNMYSDSITIDDVEQVEFLKYLMEAAAKTFIKRYSVYRRNERFEDECPVKEQEERGSREATVTPATNDLANLTETASSTLCPPCAPRCEARLREIAEGVTSIVKSLETMTKLLEKMAERNATPPASPEGKALIPWPFDDPSSPISESVGPRTPQRANAAPSPYKYIRRTPSSARLKHIEMLPPIEAEDPFKDIHHLPTTSSPTPAHPRQSVGRNAELKTATPRKATKSVSELLLSKFKKVSVRTKRPLQGIGNLPAPPRSPLKRTSPLASKNMSKPLALSLKRSSTNFAYSDLASRTVKTNPVKRPSGASHDRDSTGPTKKARHV</sequence>
<feature type="region of interest" description="Disordered" evidence="1">
    <location>
        <begin position="183"/>
        <end position="223"/>
    </location>
</feature>
<keyword evidence="3" id="KW-1185">Reference proteome</keyword>
<dbReference type="Proteomes" id="UP000224634">
    <property type="component" value="Unassembled WGS sequence"/>
</dbReference>
<dbReference type="EMBL" id="PDNA01000012">
    <property type="protein sequence ID" value="PGH26895.1"/>
    <property type="molecule type" value="Genomic_DNA"/>
</dbReference>
<accession>A0A2B7YZX4</accession>
<dbReference type="AlphaFoldDB" id="A0A2B7YZX4"/>
<evidence type="ECO:0000256" key="1">
    <source>
        <dbReference type="SAM" id="MobiDB-lite"/>
    </source>
</evidence>
<evidence type="ECO:0000313" key="3">
    <source>
        <dbReference type="Proteomes" id="UP000224634"/>
    </source>
</evidence>
<organism evidence="2 3">
    <name type="scientific">Polytolypa hystricis (strain UAMH7299)</name>
    <dbReference type="NCBI Taxonomy" id="1447883"/>
    <lineage>
        <taxon>Eukaryota</taxon>
        <taxon>Fungi</taxon>
        <taxon>Dikarya</taxon>
        <taxon>Ascomycota</taxon>
        <taxon>Pezizomycotina</taxon>
        <taxon>Eurotiomycetes</taxon>
        <taxon>Eurotiomycetidae</taxon>
        <taxon>Onygenales</taxon>
        <taxon>Onygenales incertae sedis</taxon>
        <taxon>Polytolypa</taxon>
    </lineage>
</organism>